<evidence type="ECO:0000313" key="2">
    <source>
        <dbReference type="EMBL" id="GAG12374.1"/>
    </source>
</evidence>
<feature type="transmembrane region" description="Helical" evidence="1">
    <location>
        <begin position="61"/>
        <end position="79"/>
    </location>
</feature>
<gene>
    <name evidence="2" type="ORF">S01H1_41264</name>
</gene>
<proteinExistence type="predicted"/>
<keyword evidence="1" id="KW-0812">Transmembrane</keyword>
<evidence type="ECO:0000256" key="1">
    <source>
        <dbReference type="SAM" id="Phobius"/>
    </source>
</evidence>
<organism evidence="2">
    <name type="scientific">marine sediment metagenome</name>
    <dbReference type="NCBI Taxonomy" id="412755"/>
    <lineage>
        <taxon>unclassified sequences</taxon>
        <taxon>metagenomes</taxon>
        <taxon>ecological metagenomes</taxon>
    </lineage>
</organism>
<feature type="transmembrane region" description="Helical" evidence="1">
    <location>
        <begin position="36"/>
        <end position="54"/>
    </location>
</feature>
<keyword evidence="1" id="KW-0472">Membrane</keyword>
<protein>
    <submittedName>
        <fullName evidence="2">Uncharacterized protein</fullName>
    </submittedName>
</protein>
<reference evidence="2" key="1">
    <citation type="journal article" date="2014" name="Front. Microbiol.">
        <title>High frequency of phylogenetically diverse reductive dehalogenase-homologous genes in deep subseafloor sedimentary metagenomes.</title>
        <authorList>
            <person name="Kawai M."/>
            <person name="Futagami T."/>
            <person name="Toyoda A."/>
            <person name="Takaki Y."/>
            <person name="Nishi S."/>
            <person name="Hori S."/>
            <person name="Arai W."/>
            <person name="Tsubouchi T."/>
            <person name="Morono Y."/>
            <person name="Uchiyama I."/>
            <person name="Ito T."/>
            <person name="Fujiyama A."/>
            <person name="Inagaki F."/>
            <person name="Takami H."/>
        </authorList>
    </citation>
    <scope>NUCLEOTIDE SEQUENCE</scope>
    <source>
        <strain evidence="2">Expedition CK06-06</strain>
    </source>
</reference>
<feature type="non-terminal residue" evidence="2">
    <location>
        <position position="86"/>
    </location>
</feature>
<comment type="caution">
    <text evidence="2">The sequence shown here is derived from an EMBL/GenBank/DDBJ whole genome shotgun (WGS) entry which is preliminary data.</text>
</comment>
<dbReference type="AlphaFoldDB" id="X0V2P1"/>
<keyword evidence="1" id="KW-1133">Transmembrane helix</keyword>
<dbReference type="EMBL" id="BARS01026166">
    <property type="protein sequence ID" value="GAG12374.1"/>
    <property type="molecule type" value="Genomic_DNA"/>
</dbReference>
<sequence length="86" mass="10229">MKILSKPFVFFTILIYYSFRKFIIEYFFPNLDYAERIILAGVDLFVILLGVSYFFTGKISFINKIFILFIFFSTLTFAYNSDQVDI</sequence>
<accession>X0V2P1</accession>
<name>X0V2P1_9ZZZZ</name>